<sequence length="122" mass="13844">MPDLNAIPRMTALRSQTKGDPRIKIAVLDRPIDLERACFQGANITRLHPYWAEEFLIDPQHLQAFLEIESSGKSDEDKGGMIEAAIPDENIRASLYLRFHANHIISTICGQPDSPTRRRNCF</sequence>
<dbReference type="GO" id="GO:0006508">
    <property type="term" value="P:proteolysis"/>
    <property type="evidence" value="ECO:0007669"/>
    <property type="project" value="InterPro"/>
</dbReference>
<evidence type="ECO:0000313" key="2">
    <source>
        <dbReference type="Proteomes" id="UP000030321"/>
    </source>
</evidence>
<dbReference type="Proteomes" id="UP000030321">
    <property type="component" value="Unassembled WGS sequence"/>
</dbReference>
<comment type="caution">
    <text evidence="1">The sequence shown here is derived from an EMBL/GenBank/DDBJ whole genome shotgun (WGS) entry which is preliminary data.</text>
</comment>
<protein>
    <submittedName>
        <fullName evidence="1">Uncharacterized protein</fullName>
    </submittedName>
</protein>
<dbReference type="InterPro" id="IPR036852">
    <property type="entry name" value="Peptidase_S8/S53_dom_sf"/>
</dbReference>
<dbReference type="Gene3D" id="3.40.50.200">
    <property type="entry name" value="Peptidase S8/S53 domain"/>
    <property type="match status" value="1"/>
</dbReference>
<reference evidence="2" key="1">
    <citation type="journal article" date="2015" name="Genome">
        <title>Whole Genome Sequence of the Non-Microcystin-Producing Microcystis aeruginosa Strain NIES-44.</title>
        <authorList>
            <person name="Okano K."/>
            <person name="Miyata N."/>
            <person name="Ozaki Y."/>
        </authorList>
    </citation>
    <scope>NUCLEOTIDE SEQUENCE [LARGE SCALE GENOMIC DNA]</scope>
    <source>
        <strain evidence="2">NIES-44</strain>
    </source>
</reference>
<organism evidence="1 2">
    <name type="scientific">Microcystis aeruginosa NIES-44</name>
    <dbReference type="NCBI Taxonomy" id="449439"/>
    <lineage>
        <taxon>Bacteria</taxon>
        <taxon>Bacillati</taxon>
        <taxon>Cyanobacteriota</taxon>
        <taxon>Cyanophyceae</taxon>
        <taxon>Oscillatoriophycideae</taxon>
        <taxon>Chroococcales</taxon>
        <taxon>Microcystaceae</taxon>
        <taxon>Microcystis</taxon>
    </lineage>
</organism>
<gene>
    <name evidence="1" type="ORF">N44_01398</name>
</gene>
<accession>A0A0A1VSY1</accession>
<evidence type="ECO:0000313" key="1">
    <source>
        <dbReference type="EMBL" id="GAL92840.1"/>
    </source>
</evidence>
<dbReference type="GO" id="GO:0004252">
    <property type="term" value="F:serine-type endopeptidase activity"/>
    <property type="evidence" value="ECO:0007669"/>
    <property type="project" value="InterPro"/>
</dbReference>
<dbReference type="EMBL" id="BBPA01000027">
    <property type="protein sequence ID" value="GAL92840.1"/>
    <property type="molecule type" value="Genomic_DNA"/>
</dbReference>
<dbReference type="AlphaFoldDB" id="A0A0A1VSY1"/>
<proteinExistence type="predicted"/>
<dbReference type="RefSeq" id="WP_238567785.1">
    <property type="nucleotide sequence ID" value="NZ_BBPA01000027.1"/>
</dbReference>
<name>A0A0A1VSY1_MICAE</name>